<dbReference type="PANTHER" id="PTHR30480:SF13">
    <property type="entry name" value="BETA-HEXOSAMINIDASE"/>
    <property type="match status" value="1"/>
</dbReference>
<evidence type="ECO:0000256" key="10">
    <source>
        <dbReference type="ARBA" id="ARBA00037880"/>
    </source>
</evidence>
<keyword evidence="7 11" id="KW-0326">Glycosidase</keyword>
<evidence type="ECO:0000256" key="2">
    <source>
        <dbReference type="ARBA" id="ARBA00022490"/>
    </source>
</evidence>
<evidence type="ECO:0000256" key="1">
    <source>
        <dbReference type="ARBA" id="ARBA00001231"/>
    </source>
</evidence>
<evidence type="ECO:0000256" key="4">
    <source>
        <dbReference type="ARBA" id="ARBA00022801"/>
    </source>
</evidence>
<reference evidence="13 14" key="1">
    <citation type="journal article" date="2011" name="Front. Microbiol.">
        <title>Genomic signatures of strain selection and enhancement in Bacillus atrophaeus var. globigii, a historical biowarfare simulant.</title>
        <authorList>
            <person name="Gibbons H.S."/>
            <person name="Broomall S.M."/>
            <person name="McNew L.A."/>
            <person name="Daligault H."/>
            <person name="Chapman C."/>
            <person name="Bruce D."/>
            <person name="Karavis M."/>
            <person name="Krepps M."/>
            <person name="McGregor P.A."/>
            <person name="Hong C."/>
            <person name="Park K.H."/>
            <person name="Akmal A."/>
            <person name="Feldman A."/>
            <person name="Lin J.S."/>
            <person name="Chang W.E."/>
            <person name="Higgs B.W."/>
            <person name="Demirev P."/>
            <person name="Lindquist J."/>
            <person name="Liem A."/>
            <person name="Fochler E."/>
            <person name="Read T.D."/>
            <person name="Tapia R."/>
            <person name="Johnson S."/>
            <person name="Bishop-Lilly K.A."/>
            <person name="Detter C."/>
            <person name="Han C."/>
            <person name="Sozhamannan S."/>
            <person name="Rosenzweig C.N."/>
            <person name="Skowronski E.W."/>
        </authorList>
    </citation>
    <scope>NUCLEOTIDE SEQUENCE [LARGE SCALE GENOMIC DNA]</scope>
    <source>
        <strain evidence="13 14">AK5</strain>
    </source>
</reference>
<dbReference type="HAMAP" id="MF_00364">
    <property type="entry name" value="NagZ"/>
    <property type="match status" value="1"/>
</dbReference>
<feature type="binding site" evidence="11">
    <location>
        <position position="136"/>
    </location>
    <ligand>
        <name>substrate</name>
    </ligand>
</feature>
<keyword evidence="6 11" id="KW-0573">Peptidoglycan synthesis</keyword>
<dbReference type="GO" id="GO:0071555">
    <property type="term" value="P:cell wall organization"/>
    <property type="evidence" value="ECO:0007669"/>
    <property type="project" value="UniProtKB-KW"/>
</dbReference>
<evidence type="ECO:0000256" key="11">
    <source>
        <dbReference type="HAMAP-Rule" id="MF_00364"/>
    </source>
</evidence>
<dbReference type="NCBIfam" id="NF003740">
    <property type="entry name" value="PRK05337.1"/>
    <property type="match status" value="1"/>
</dbReference>
<keyword evidence="9 11" id="KW-0961">Cell wall biogenesis/degradation</keyword>
<dbReference type="InterPro" id="IPR036962">
    <property type="entry name" value="Glyco_hydro_3_N_sf"/>
</dbReference>
<feature type="active site" description="Proton donor/acceptor" evidence="11">
    <location>
        <position position="179"/>
    </location>
</feature>
<evidence type="ECO:0000256" key="7">
    <source>
        <dbReference type="ARBA" id="ARBA00023295"/>
    </source>
</evidence>
<accession>A0A432VZ81</accession>
<feature type="binding site" evidence="11">
    <location>
        <begin position="166"/>
        <end position="167"/>
    </location>
    <ligand>
        <name>substrate</name>
    </ligand>
</feature>
<keyword evidence="8 11" id="KW-0131">Cell cycle</keyword>
<comment type="catalytic activity">
    <reaction evidence="1 11">
        <text>Hydrolysis of terminal non-reducing N-acetyl-D-hexosamine residues in N-acetyl-beta-D-hexosaminides.</text>
        <dbReference type="EC" id="3.2.1.52"/>
    </reaction>
</comment>
<evidence type="ECO:0000256" key="3">
    <source>
        <dbReference type="ARBA" id="ARBA00022618"/>
    </source>
</evidence>
<evidence type="ECO:0000259" key="12">
    <source>
        <dbReference type="Pfam" id="PF00933"/>
    </source>
</evidence>
<feature type="domain" description="Glycoside hydrolase family 3 N-terminal" evidence="12">
    <location>
        <begin position="15"/>
        <end position="295"/>
    </location>
</feature>
<name>A0A432VZ81_9GAMM</name>
<dbReference type="GO" id="GO:0005737">
    <property type="term" value="C:cytoplasm"/>
    <property type="evidence" value="ECO:0007669"/>
    <property type="project" value="UniProtKB-SubCell"/>
</dbReference>
<organism evidence="13 14">
    <name type="scientific">Aliidiomarina haloalkalitolerans</name>
    <dbReference type="NCBI Taxonomy" id="859059"/>
    <lineage>
        <taxon>Bacteria</taxon>
        <taxon>Pseudomonadati</taxon>
        <taxon>Pseudomonadota</taxon>
        <taxon>Gammaproteobacteria</taxon>
        <taxon>Alteromonadales</taxon>
        <taxon>Idiomarinaceae</taxon>
        <taxon>Aliidiomarina</taxon>
    </lineage>
</organism>
<dbReference type="Pfam" id="PF00933">
    <property type="entry name" value="Glyco_hydro_3"/>
    <property type="match status" value="1"/>
</dbReference>
<gene>
    <name evidence="11" type="primary">nagZ</name>
    <name evidence="13" type="ORF">CWE06_03755</name>
</gene>
<comment type="subcellular location">
    <subcellularLocation>
        <location evidence="11">Cytoplasm</location>
    </subcellularLocation>
</comment>
<keyword evidence="3 11" id="KW-0132">Cell division</keyword>
<dbReference type="GO" id="GO:0009254">
    <property type="term" value="P:peptidoglycan turnover"/>
    <property type="evidence" value="ECO:0007669"/>
    <property type="project" value="UniProtKB-UniRule"/>
</dbReference>
<evidence type="ECO:0000313" key="13">
    <source>
        <dbReference type="EMBL" id="RUO21967.1"/>
    </source>
</evidence>
<dbReference type="InterPro" id="IPR022956">
    <property type="entry name" value="Beta_hexosaminidase_bac"/>
</dbReference>
<dbReference type="GO" id="GO:0004563">
    <property type="term" value="F:beta-N-acetylhexosaminidase activity"/>
    <property type="evidence" value="ECO:0007669"/>
    <property type="project" value="UniProtKB-UniRule"/>
</dbReference>
<dbReference type="InterPro" id="IPR017853">
    <property type="entry name" value="GH"/>
</dbReference>
<feature type="binding site" evidence="11">
    <location>
        <position position="64"/>
    </location>
    <ligand>
        <name>substrate</name>
    </ligand>
</feature>
<comment type="similarity">
    <text evidence="11">Belongs to the glycosyl hydrolase 3 family. NagZ subfamily.</text>
</comment>
<evidence type="ECO:0000256" key="9">
    <source>
        <dbReference type="ARBA" id="ARBA00023316"/>
    </source>
</evidence>
<dbReference type="SUPFAM" id="SSF51445">
    <property type="entry name" value="(Trans)glycosidases"/>
    <property type="match status" value="1"/>
</dbReference>
<feature type="binding site" evidence="11">
    <location>
        <position position="72"/>
    </location>
    <ligand>
        <name>substrate</name>
    </ligand>
</feature>
<dbReference type="GO" id="GO:0009252">
    <property type="term" value="P:peptidoglycan biosynthetic process"/>
    <property type="evidence" value="ECO:0007669"/>
    <property type="project" value="UniProtKB-KW"/>
</dbReference>
<dbReference type="PANTHER" id="PTHR30480">
    <property type="entry name" value="BETA-HEXOSAMINIDASE-RELATED"/>
    <property type="match status" value="1"/>
</dbReference>
<evidence type="ECO:0000256" key="5">
    <source>
        <dbReference type="ARBA" id="ARBA00022960"/>
    </source>
</evidence>
<sequence>MFHTGLLLDIEGTELTAQDEEILRHERVAGVILFTRNYENPAQLAALTQAIRAAAGREILITVDHEGGRVQRFREGFSAIPAMASLASFSDQPARNAAYARELGWLMASELLACGVDHSFAPVLDVHGPSSVIGDRSFGVDSKAIVPLAAAFMRGMHEAGMRTTGKHFPGHGTVVADSHIDIPVDDRPLAEILQLDTQVFIELLPHIQALMPAHVIYPQVDPDPAGFSSFWMQKILRQDLGFQGVIISDDLLMAGATVAGNISQRAEKALSAGCDLLLVCNDQAQARVVLETVEFPMTERDPVKILAGQSAFDSLASVQASQRWQDVQTLLAQRAQ</sequence>
<dbReference type="EC" id="3.2.1.52" evidence="11"/>
<dbReference type="OrthoDB" id="9786661at2"/>
<dbReference type="GO" id="GO:0005975">
    <property type="term" value="P:carbohydrate metabolic process"/>
    <property type="evidence" value="ECO:0007669"/>
    <property type="project" value="InterPro"/>
</dbReference>
<comment type="caution">
    <text evidence="13">The sequence shown here is derived from an EMBL/GenBank/DDBJ whole genome shotgun (WGS) entry which is preliminary data.</text>
</comment>
<dbReference type="FunFam" id="3.20.20.300:FF:000001">
    <property type="entry name" value="Beta-hexosaminidase"/>
    <property type="match status" value="1"/>
</dbReference>
<dbReference type="InterPro" id="IPR050226">
    <property type="entry name" value="NagZ_Beta-hexosaminidase"/>
</dbReference>
<evidence type="ECO:0000256" key="8">
    <source>
        <dbReference type="ARBA" id="ARBA00023306"/>
    </source>
</evidence>
<keyword evidence="5 11" id="KW-0133">Cell shape</keyword>
<comment type="pathway">
    <text evidence="10 11">Cell wall biogenesis; peptidoglycan recycling.</text>
</comment>
<dbReference type="GO" id="GO:0051301">
    <property type="term" value="P:cell division"/>
    <property type="evidence" value="ECO:0007669"/>
    <property type="project" value="UniProtKB-KW"/>
</dbReference>
<feature type="active site" description="Nucleophile" evidence="11">
    <location>
        <position position="249"/>
    </location>
</feature>
<keyword evidence="4 11" id="KW-0378">Hydrolase</keyword>
<dbReference type="GO" id="GO:0008360">
    <property type="term" value="P:regulation of cell shape"/>
    <property type="evidence" value="ECO:0007669"/>
    <property type="project" value="UniProtKB-KW"/>
</dbReference>
<dbReference type="EMBL" id="PIPI01000001">
    <property type="protein sequence ID" value="RUO21967.1"/>
    <property type="molecule type" value="Genomic_DNA"/>
</dbReference>
<protein>
    <recommendedName>
        <fullName evidence="11">Beta-hexosaminidase</fullName>
        <ecNumber evidence="11">3.2.1.52</ecNumber>
    </recommendedName>
    <alternativeName>
        <fullName evidence="11">Beta-N-acetylhexosaminidase</fullName>
    </alternativeName>
    <alternativeName>
        <fullName evidence="11">N-acetyl-beta-glucosaminidase</fullName>
    </alternativeName>
</protein>
<evidence type="ECO:0000256" key="6">
    <source>
        <dbReference type="ARBA" id="ARBA00022984"/>
    </source>
</evidence>
<dbReference type="RefSeq" id="WP_126791282.1">
    <property type="nucleotide sequence ID" value="NZ_PIPI01000001.1"/>
</dbReference>
<proteinExistence type="inferred from homology"/>
<dbReference type="InterPro" id="IPR001764">
    <property type="entry name" value="Glyco_hydro_3_N"/>
</dbReference>
<keyword evidence="14" id="KW-1185">Reference proteome</keyword>
<feature type="site" description="Important for catalytic activity" evidence="11">
    <location>
        <position position="177"/>
    </location>
</feature>
<dbReference type="UniPathway" id="UPA00544"/>
<evidence type="ECO:0000313" key="14">
    <source>
        <dbReference type="Proteomes" id="UP000288212"/>
    </source>
</evidence>
<comment type="function">
    <text evidence="11">Plays a role in peptidoglycan recycling by cleaving the terminal beta-1,4-linked N-acetylglucosamine (GlcNAc) from peptide-linked peptidoglycan fragments, giving rise to free GlcNAc, anhydro-N-acetylmuramic acid and anhydro-N-acetylmuramic acid-linked peptides.</text>
</comment>
<keyword evidence="2 11" id="KW-0963">Cytoplasm</keyword>
<dbReference type="Proteomes" id="UP000288212">
    <property type="component" value="Unassembled WGS sequence"/>
</dbReference>
<dbReference type="Gene3D" id="3.20.20.300">
    <property type="entry name" value="Glycoside hydrolase, family 3, N-terminal domain"/>
    <property type="match status" value="1"/>
</dbReference>
<dbReference type="AlphaFoldDB" id="A0A432VZ81"/>